<dbReference type="Gene3D" id="3.30.420.40">
    <property type="match status" value="2"/>
</dbReference>
<organism evidence="1 2">
    <name type="scientific">Patella caerulea</name>
    <name type="common">Rayed Mediterranean limpet</name>
    <dbReference type="NCBI Taxonomy" id="87958"/>
    <lineage>
        <taxon>Eukaryota</taxon>
        <taxon>Metazoa</taxon>
        <taxon>Spiralia</taxon>
        <taxon>Lophotrochozoa</taxon>
        <taxon>Mollusca</taxon>
        <taxon>Gastropoda</taxon>
        <taxon>Patellogastropoda</taxon>
        <taxon>Patelloidea</taxon>
        <taxon>Patellidae</taxon>
        <taxon>Patella</taxon>
    </lineage>
</organism>
<proteinExistence type="predicted"/>
<dbReference type="InterPro" id="IPR005338">
    <property type="entry name" value="Anhydro_N_Ac-Mur_kinase"/>
</dbReference>
<dbReference type="PANTHER" id="PTHR30605:SF0">
    <property type="entry name" value="ANHYDRO-N-ACETYLMURAMIC ACID KINASE"/>
    <property type="match status" value="1"/>
</dbReference>
<gene>
    <name evidence="1" type="ORF">SNE40_016807</name>
</gene>
<dbReference type="AlphaFoldDB" id="A0AAN8PK71"/>
<dbReference type="Proteomes" id="UP001347796">
    <property type="component" value="Unassembled WGS sequence"/>
</dbReference>
<evidence type="ECO:0008006" key="3">
    <source>
        <dbReference type="Google" id="ProtNLM"/>
    </source>
</evidence>
<sequence>MATFHGIGVMSGTSLDGLDICFAEFTGDIETDVWSYRIEKAKTVPYTDQWRERLKTSMKVSGEQLIQLHVDYGHYIGRTVKAFVEEDEIKVDFIASHGHTVFHQPDKGFTFQLGDGETTAAYLISPYVTNFRSKDLALGGHGAPLAPSGERYLFQQTDICINLGGIANIGVRGSQGYDVCPCNIVFNRLAKLHNSELKYDKDGQIASMGVVQIDLLKKLDELDFYKLESPKSLGMEWIIQHIFPLLDDTVYTIHDLMRTFLQHVVNKITEACAANSQPKEDDHNCRPTVLITGGGAFNKYLMEILTSKLNEHGIVLQETDEETINYKEALLFAFLGLRCLLGLENTCSGVTGSSRDSISGSIHQPVNPIASCSPTLQDRFNHLMRQRSLSTHIPPQFEN</sequence>
<dbReference type="GO" id="GO:0006040">
    <property type="term" value="P:amino sugar metabolic process"/>
    <property type="evidence" value="ECO:0007669"/>
    <property type="project" value="InterPro"/>
</dbReference>
<dbReference type="InterPro" id="IPR043129">
    <property type="entry name" value="ATPase_NBD"/>
</dbReference>
<dbReference type="GO" id="GO:0005524">
    <property type="term" value="F:ATP binding"/>
    <property type="evidence" value="ECO:0007669"/>
    <property type="project" value="InterPro"/>
</dbReference>
<evidence type="ECO:0000313" key="2">
    <source>
        <dbReference type="Proteomes" id="UP001347796"/>
    </source>
</evidence>
<name>A0AAN8PK71_PATCE</name>
<accession>A0AAN8PK71</accession>
<keyword evidence="2" id="KW-1185">Reference proteome</keyword>
<dbReference type="EMBL" id="JAZGQO010000011">
    <property type="protein sequence ID" value="KAK6173336.1"/>
    <property type="molecule type" value="Genomic_DNA"/>
</dbReference>
<dbReference type="SUPFAM" id="SSF53067">
    <property type="entry name" value="Actin-like ATPase domain"/>
    <property type="match status" value="1"/>
</dbReference>
<comment type="caution">
    <text evidence="1">The sequence shown here is derived from an EMBL/GenBank/DDBJ whole genome shotgun (WGS) entry which is preliminary data.</text>
</comment>
<protein>
    <recommendedName>
        <fullName evidence="3">Anhydro-N-acetylmuramic acid kinase</fullName>
    </recommendedName>
</protein>
<reference evidence="1 2" key="1">
    <citation type="submission" date="2024-01" db="EMBL/GenBank/DDBJ databases">
        <title>The genome of the rayed Mediterranean limpet Patella caerulea (Linnaeus, 1758).</title>
        <authorList>
            <person name="Anh-Thu Weber A."/>
            <person name="Halstead-Nussloch G."/>
        </authorList>
    </citation>
    <scope>NUCLEOTIDE SEQUENCE [LARGE SCALE GENOMIC DNA]</scope>
    <source>
        <strain evidence="1">AATW-2023a</strain>
        <tissue evidence="1">Whole specimen</tissue>
    </source>
</reference>
<dbReference type="GO" id="GO:0016773">
    <property type="term" value="F:phosphotransferase activity, alcohol group as acceptor"/>
    <property type="evidence" value="ECO:0007669"/>
    <property type="project" value="InterPro"/>
</dbReference>
<evidence type="ECO:0000313" key="1">
    <source>
        <dbReference type="EMBL" id="KAK6173336.1"/>
    </source>
</evidence>
<dbReference type="Pfam" id="PF03702">
    <property type="entry name" value="AnmK"/>
    <property type="match status" value="1"/>
</dbReference>
<dbReference type="PANTHER" id="PTHR30605">
    <property type="entry name" value="ANHYDRO-N-ACETYLMURAMIC ACID KINASE"/>
    <property type="match status" value="1"/>
</dbReference>
<dbReference type="GO" id="GO:0009254">
    <property type="term" value="P:peptidoglycan turnover"/>
    <property type="evidence" value="ECO:0007669"/>
    <property type="project" value="InterPro"/>
</dbReference>